<dbReference type="EMBL" id="LAZR01063102">
    <property type="protein sequence ID" value="KKK60169.1"/>
    <property type="molecule type" value="Genomic_DNA"/>
</dbReference>
<protein>
    <submittedName>
        <fullName evidence="1">Uncharacterized protein</fullName>
    </submittedName>
</protein>
<reference evidence="1" key="1">
    <citation type="journal article" date="2015" name="Nature">
        <title>Complex archaea that bridge the gap between prokaryotes and eukaryotes.</title>
        <authorList>
            <person name="Spang A."/>
            <person name="Saw J.H."/>
            <person name="Jorgensen S.L."/>
            <person name="Zaremba-Niedzwiedzka K."/>
            <person name="Martijn J."/>
            <person name="Lind A.E."/>
            <person name="van Eijk R."/>
            <person name="Schleper C."/>
            <person name="Guy L."/>
            <person name="Ettema T.J."/>
        </authorList>
    </citation>
    <scope>NUCLEOTIDE SEQUENCE</scope>
</reference>
<name>A0A0F8Z156_9ZZZZ</name>
<feature type="non-terminal residue" evidence="1">
    <location>
        <position position="1"/>
    </location>
</feature>
<dbReference type="AlphaFoldDB" id="A0A0F8Z156"/>
<comment type="caution">
    <text evidence="1">The sequence shown here is derived from an EMBL/GenBank/DDBJ whole genome shotgun (WGS) entry which is preliminary data.</text>
</comment>
<organism evidence="1">
    <name type="scientific">marine sediment metagenome</name>
    <dbReference type="NCBI Taxonomy" id="412755"/>
    <lineage>
        <taxon>unclassified sequences</taxon>
        <taxon>metagenomes</taxon>
        <taxon>ecological metagenomes</taxon>
    </lineage>
</organism>
<proteinExistence type="predicted"/>
<gene>
    <name evidence="1" type="ORF">LCGC14_3027040</name>
</gene>
<sequence>WGAGADERGKHIRGAAAAVGLEMVTCAKINKMTGRYGVIRQLMDGHSLDYLDGDEIFMHWWEGGARLKRIIEVAKHGSWDEAAKHNKKLFR</sequence>
<evidence type="ECO:0000313" key="1">
    <source>
        <dbReference type="EMBL" id="KKK60169.1"/>
    </source>
</evidence>
<accession>A0A0F8Z156</accession>